<reference evidence="1" key="1">
    <citation type="journal article" date="2021" name="Proc. Natl. Acad. Sci. U.S.A.">
        <title>A Catalog of Tens of Thousands of Viruses from Human Metagenomes Reveals Hidden Associations with Chronic Diseases.</title>
        <authorList>
            <person name="Tisza M.J."/>
            <person name="Buck C.B."/>
        </authorList>
    </citation>
    <scope>NUCLEOTIDE SEQUENCE</scope>
    <source>
        <strain evidence="1">CtKy93</strain>
    </source>
</reference>
<sequence length="257" mass="27758">MAKLITMKQKENEQYVDMYPKTDWSQVNGADAQIATVNNSVDVKVANLQGQINQKQDVSTAVNQGNFKNFVEQYTGKWVLLGQADLELRGDIYPAEVVLAAGTSLKNIVAFKQIVKVNAAGGRRSGGTHAATINFGTLTESVFVDVAGGDSIGGDREITYGAANAVTSYYRVISDNSIGTGSWTSDIQQNPVTSYAYKRYIIYTSVYSSDTYAIEVNPTTCQILTDMNGWSADGVSPVTVVNGNVAVYGLKLEQGEF</sequence>
<proteinExistence type="predicted"/>
<evidence type="ECO:0000313" key="1">
    <source>
        <dbReference type="EMBL" id="DAE92052.1"/>
    </source>
</evidence>
<name>A0A8S5RSB5_9CAUD</name>
<organism evidence="1">
    <name type="scientific">Siphoviridae sp. ctKy93</name>
    <dbReference type="NCBI Taxonomy" id="2827569"/>
    <lineage>
        <taxon>Viruses</taxon>
        <taxon>Duplodnaviria</taxon>
        <taxon>Heunggongvirae</taxon>
        <taxon>Uroviricota</taxon>
        <taxon>Caudoviricetes</taxon>
    </lineage>
</organism>
<dbReference type="EMBL" id="BK057793">
    <property type="protein sequence ID" value="DAE92052.1"/>
    <property type="molecule type" value="Genomic_DNA"/>
</dbReference>
<accession>A0A8S5RSB5</accession>
<protein>
    <submittedName>
        <fullName evidence="1">Uncharacterized protein</fullName>
    </submittedName>
</protein>